<dbReference type="AlphaFoldDB" id="A0A3B0U8J5"/>
<dbReference type="InterPro" id="IPR043129">
    <property type="entry name" value="ATPase_NBD"/>
</dbReference>
<dbReference type="InterPro" id="IPR000600">
    <property type="entry name" value="ROK"/>
</dbReference>
<gene>
    <name evidence="1" type="ORF">MNBD_BACTEROID07-666</name>
</gene>
<dbReference type="Gene3D" id="3.30.420.40">
    <property type="match status" value="2"/>
</dbReference>
<dbReference type="PANTHER" id="PTHR18964:SF149">
    <property type="entry name" value="BIFUNCTIONAL UDP-N-ACETYLGLUCOSAMINE 2-EPIMERASE_N-ACETYLMANNOSAMINE KINASE"/>
    <property type="match status" value="1"/>
</dbReference>
<evidence type="ECO:0008006" key="2">
    <source>
        <dbReference type="Google" id="ProtNLM"/>
    </source>
</evidence>
<dbReference type="Pfam" id="PF00480">
    <property type="entry name" value="ROK"/>
    <property type="match status" value="1"/>
</dbReference>
<reference evidence="1" key="1">
    <citation type="submission" date="2018-06" db="EMBL/GenBank/DDBJ databases">
        <authorList>
            <person name="Zhirakovskaya E."/>
        </authorList>
    </citation>
    <scope>NUCLEOTIDE SEQUENCE</scope>
</reference>
<name>A0A3B0U8J5_9ZZZZ</name>
<proteinExistence type="predicted"/>
<organism evidence="1">
    <name type="scientific">hydrothermal vent metagenome</name>
    <dbReference type="NCBI Taxonomy" id="652676"/>
    <lineage>
        <taxon>unclassified sequences</taxon>
        <taxon>metagenomes</taxon>
        <taxon>ecological metagenomes</taxon>
    </lineage>
</organism>
<dbReference type="PANTHER" id="PTHR18964">
    <property type="entry name" value="ROK (REPRESSOR, ORF, KINASE) FAMILY"/>
    <property type="match status" value="1"/>
</dbReference>
<dbReference type="SUPFAM" id="SSF53067">
    <property type="entry name" value="Actin-like ATPase domain"/>
    <property type="match status" value="1"/>
</dbReference>
<evidence type="ECO:0000313" key="1">
    <source>
        <dbReference type="EMBL" id="VAW27351.1"/>
    </source>
</evidence>
<dbReference type="EMBL" id="UOET01000096">
    <property type="protein sequence ID" value="VAW27351.1"/>
    <property type="molecule type" value="Genomic_DNA"/>
</dbReference>
<protein>
    <recommendedName>
        <fullName evidence="2">Glucokinase</fullName>
    </recommendedName>
</protein>
<accession>A0A3B0U8J5</accession>
<sequence length="287" mass="30656">MKKKSEQGYPKMVVGVDIGGTKISAGLVKNKEVLIRETIPTPNTDNRKDVIEAVFSVIKKVANKEIAGIGIGVPGLVDTKAGIAYDIQNIPALTGASLKNTLENYWGTPVSVNNDANCFALGTKNYGNGKIFQNLIGLSLGTGLGGGVVINGHLYEGAGCGAGEFGFLPYNGGIMEQYCSGKFFLHQYNITAKKAALLALQGDKEALQMFDHFGYHLGKAIKIIAHVFAPEAVMLGGSISKSFQLFEKSMWSEIRNFPYSHVIDKLEVVSVTNPDIAIVGAASLIEN</sequence>